<reference evidence="2 3" key="1">
    <citation type="submission" date="2019-05" db="EMBL/GenBank/DDBJ databases">
        <title>Another draft genome of Portunus trituberculatus and its Hox gene families provides insights of decapod evolution.</title>
        <authorList>
            <person name="Jeong J.-H."/>
            <person name="Song I."/>
            <person name="Kim S."/>
            <person name="Choi T."/>
            <person name="Kim D."/>
            <person name="Ryu S."/>
            <person name="Kim W."/>
        </authorList>
    </citation>
    <scope>NUCLEOTIDE SEQUENCE [LARGE SCALE GENOMIC DNA]</scope>
    <source>
        <tissue evidence="2">Muscle</tissue>
    </source>
</reference>
<feature type="region of interest" description="Disordered" evidence="1">
    <location>
        <begin position="142"/>
        <end position="164"/>
    </location>
</feature>
<protein>
    <submittedName>
        <fullName evidence="2">Uncharacterized protein</fullName>
    </submittedName>
</protein>
<dbReference type="AlphaFoldDB" id="A0A5B7G5L6"/>
<organism evidence="2 3">
    <name type="scientific">Portunus trituberculatus</name>
    <name type="common">Swimming crab</name>
    <name type="synonym">Neptunus trituberculatus</name>
    <dbReference type="NCBI Taxonomy" id="210409"/>
    <lineage>
        <taxon>Eukaryota</taxon>
        <taxon>Metazoa</taxon>
        <taxon>Ecdysozoa</taxon>
        <taxon>Arthropoda</taxon>
        <taxon>Crustacea</taxon>
        <taxon>Multicrustacea</taxon>
        <taxon>Malacostraca</taxon>
        <taxon>Eumalacostraca</taxon>
        <taxon>Eucarida</taxon>
        <taxon>Decapoda</taxon>
        <taxon>Pleocyemata</taxon>
        <taxon>Brachyura</taxon>
        <taxon>Eubrachyura</taxon>
        <taxon>Portunoidea</taxon>
        <taxon>Portunidae</taxon>
        <taxon>Portuninae</taxon>
        <taxon>Portunus</taxon>
    </lineage>
</organism>
<sequence>MKLLSLEYTRRNKRLSSGDKSSVVDSHNEEWVLCLITHSHIYATHINQVADVKEPALANSGRVPHGSFSRPLANPNTTYYHTEVTAAHEHLRLQPGRSAGGGGRGKGMSGSRSFATVTVAEEALFMITMDIPPPPTPQVVHAQTIMQQPSPEDAKKKREYSEPS</sequence>
<dbReference type="Proteomes" id="UP000324222">
    <property type="component" value="Unassembled WGS sequence"/>
</dbReference>
<keyword evidence="3" id="KW-1185">Reference proteome</keyword>
<evidence type="ECO:0000256" key="1">
    <source>
        <dbReference type="SAM" id="MobiDB-lite"/>
    </source>
</evidence>
<accession>A0A5B7G5L6</accession>
<proteinExistence type="predicted"/>
<dbReference type="EMBL" id="VSRR010013053">
    <property type="protein sequence ID" value="MPC55291.1"/>
    <property type="molecule type" value="Genomic_DNA"/>
</dbReference>
<feature type="compositionally biased region" description="Basic and acidic residues" evidence="1">
    <location>
        <begin position="152"/>
        <end position="164"/>
    </location>
</feature>
<name>A0A5B7G5L6_PORTR</name>
<evidence type="ECO:0000313" key="2">
    <source>
        <dbReference type="EMBL" id="MPC55291.1"/>
    </source>
</evidence>
<evidence type="ECO:0000313" key="3">
    <source>
        <dbReference type="Proteomes" id="UP000324222"/>
    </source>
</evidence>
<comment type="caution">
    <text evidence="2">The sequence shown here is derived from an EMBL/GenBank/DDBJ whole genome shotgun (WGS) entry which is preliminary data.</text>
</comment>
<gene>
    <name evidence="2" type="ORF">E2C01_049222</name>
</gene>